<dbReference type="Proteomes" id="UP000324513">
    <property type="component" value="Unassembled WGS sequence"/>
</dbReference>
<evidence type="ECO:0000313" key="3">
    <source>
        <dbReference type="Proteomes" id="UP000324513"/>
    </source>
</evidence>
<accession>A0ABY3NC76</accession>
<keyword evidence="3" id="KW-1185">Reference proteome</keyword>
<reference evidence="1 3" key="1">
    <citation type="submission" date="2019-07" db="EMBL/GenBank/DDBJ databases">
        <title>Genomic Encyclopedia of Archaeal and Bacterial Type Strains, Phase II (KMG-II): from individual species to whole genera.</title>
        <authorList>
            <person name="Goeker M."/>
        </authorList>
    </citation>
    <scope>NUCLEOTIDE SEQUENCE [LARGE SCALE GENOMIC DNA]</scope>
    <source>
        <strain evidence="1 3">DSM 14571</strain>
    </source>
</reference>
<evidence type="ECO:0000313" key="2">
    <source>
        <dbReference type="EMBL" id="TYO88743.1"/>
    </source>
</evidence>
<gene>
    <name evidence="2" type="ORF">LX74_03285</name>
    <name evidence="1" type="ORF">LX74_03490</name>
</gene>
<sequence>MTIDKIVNILRLDSCYGFLNLLERIQLHQSNPELDMYKEHSPSVVARFQKMTDVLNHMEWEVPCFNRVKYDEYERVYFTANIEGVEVSEERYANSYRKYFDHFISRIS</sequence>
<comment type="caution">
    <text evidence="1">The sequence shown here is derived from an EMBL/GenBank/DDBJ whole genome shotgun (WGS) entry which is preliminary data.</text>
</comment>
<proteinExistence type="predicted"/>
<dbReference type="EMBL" id="VNHK01000014">
    <property type="protein sequence ID" value="TYO88127.1"/>
    <property type="molecule type" value="Genomic_DNA"/>
</dbReference>
<dbReference type="EMBL" id="VNHK01000012">
    <property type="protein sequence ID" value="TYO88743.1"/>
    <property type="molecule type" value="Genomic_DNA"/>
</dbReference>
<evidence type="ECO:0000313" key="1">
    <source>
        <dbReference type="EMBL" id="TYO88127.1"/>
    </source>
</evidence>
<organism evidence="1 3">
    <name type="scientific">Elizabethkingia miricola</name>
    <name type="common">Chryseobacterium miricola</name>
    <dbReference type="NCBI Taxonomy" id="172045"/>
    <lineage>
        <taxon>Bacteria</taxon>
        <taxon>Pseudomonadati</taxon>
        <taxon>Bacteroidota</taxon>
        <taxon>Flavobacteriia</taxon>
        <taxon>Flavobacteriales</taxon>
        <taxon>Weeksellaceae</taxon>
        <taxon>Elizabethkingia</taxon>
    </lineage>
</organism>
<name>A0ABY3NC76_ELIMR</name>
<protein>
    <submittedName>
        <fullName evidence="1">Uncharacterized protein</fullName>
    </submittedName>
</protein>